<dbReference type="PANTHER" id="PTHR14237">
    <property type="entry name" value="MOLYBDOPTERIN COFACTOR SULFURASE MOSC"/>
    <property type="match status" value="1"/>
</dbReference>
<dbReference type="SUPFAM" id="SSF141673">
    <property type="entry name" value="MOSC N-terminal domain-like"/>
    <property type="match status" value="1"/>
</dbReference>
<dbReference type="Pfam" id="PF03476">
    <property type="entry name" value="MOSC_N"/>
    <property type="match status" value="1"/>
</dbReference>
<accession>A0A016XE95</accession>
<gene>
    <name evidence="2" type="ORF">AZ34_03490</name>
</gene>
<dbReference type="Pfam" id="PF03473">
    <property type="entry name" value="MOSC"/>
    <property type="match status" value="1"/>
</dbReference>
<dbReference type="EMBL" id="JEMG01000001">
    <property type="protein sequence ID" value="EYC50230.1"/>
    <property type="molecule type" value="Genomic_DNA"/>
</dbReference>
<dbReference type="InterPro" id="IPR011037">
    <property type="entry name" value="Pyrv_Knase-like_insert_dom_sf"/>
</dbReference>
<dbReference type="GO" id="GO:0003824">
    <property type="term" value="F:catalytic activity"/>
    <property type="evidence" value="ECO:0007669"/>
    <property type="project" value="InterPro"/>
</dbReference>
<dbReference type="STRING" id="1458275.AZ34_03490"/>
<dbReference type="InterPro" id="IPR005303">
    <property type="entry name" value="MOCOS_middle"/>
</dbReference>
<dbReference type="PROSITE" id="PS51340">
    <property type="entry name" value="MOSC"/>
    <property type="match status" value="1"/>
</dbReference>
<dbReference type="AlphaFoldDB" id="A0A016XE95"/>
<dbReference type="GO" id="GO:0030170">
    <property type="term" value="F:pyridoxal phosphate binding"/>
    <property type="evidence" value="ECO:0007669"/>
    <property type="project" value="InterPro"/>
</dbReference>
<evidence type="ECO:0000313" key="3">
    <source>
        <dbReference type="Proteomes" id="UP000023268"/>
    </source>
</evidence>
<reference evidence="2 3" key="1">
    <citation type="submission" date="2014-02" db="EMBL/GenBank/DDBJ databases">
        <title>Draft Genome of Hylemonella gracilis isolated from the Niagara River.</title>
        <authorList>
            <person name="Pawlowski D.R."/>
            <person name="Koudelka G.B."/>
        </authorList>
    </citation>
    <scope>NUCLEOTIDE SEQUENCE [LARGE SCALE GENOMIC DNA]</scope>
    <source>
        <strain evidence="2 3">Niagara R</strain>
    </source>
</reference>
<comment type="caution">
    <text evidence="2">The sequence shown here is derived from an EMBL/GenBank/DDBJ whole genome shotgun (WGS) entry which is preliminary data.</text>
</comment>
<organism evidence="2 3">
    <name type="scientific">Hylemonella gracilis str. Niagara R</name>
    <dbReference type="NCBI Taxonomy" id="1458275"/>
    <lineage>
        <taxon>Bacteria</taxon>
        <taxon>Pseudomonadati</taxon>
        <taxon>Pseudomonadota</taxon>
        <taxon>Betaproteobacteria</taxon>
        <taxon>Burkholderiales</taxon>
        <taxon>Comamonadaceae</taxon>
        <taxon>Hylemonella</taxon>
    </lineage>
</organism>
<dbReference type="RefSeq" id="WP_035604809.1">
    <property type="nucleotide sequence ID" value="NZ_JEMG01000001.1"/>
</dbReference>
<dbReference type="eggNOG" id="COG3217">
    <property type="taxonomic scope" value="Bacteria"/>
</dbReference>
<protein>
    <submittedName>
        <fullName evidence="2">Fe-S protein</fullName>
    </submittedName>
</protein>
<evidence type="ECO:0000313" key="2">
    <source>
        <dbReference type="EMBL" id="EYC50230.1"/>
    </source>
</evidence>
<dbReference type="SUPFAM" id="SSF50800">
    <property type="entry name" value="PK beta-barrel domain-like"/>
    <property type="match status" value="1"/>
</dbReference>
<sequence length="296" mass="32527">MQISDVTGRISSLHVYPVKSCAGLALPEALLTETGLDLDRAWMVVDEAGEFLTQRELPRMALVQTAFKGDVMGGGGELVLRAPGMLALHLRVDVVEAPTRVRVWRDEVAAYDMGDVAAQWFSDFLAPGGSGRPYRLARFDPEHRRLSSLDWTKGVEAPNQFSDGYPLLVVSQSAVDDLNTRLKAAGQPLVDARRFRPNLVIEGWEAHDEDRVGPITIDTEEGEVQLTPVKPCSRCPIPNIDPDTAQSHPSVTDTLQAYRQDARLNGAITFGMNCIVTAGVDRWLKVGQVARADYTF</sequence>
<dbReference type="Proteomes" id="UP000023268">
    <property type="component" value="Unassembled WGS sequence"/>
</dbReference>
<name>A0A016XE95_9BURK</name>
<dbReference type="PANTHER" id="PTHR14237:SF19">
    <property type="entry name" value="MITOCHONDRIAL AMIDOXIME REDUCING COMPONENT 1"/>
    <property type="match status" value="1"/>
</dbReference>
<feature type="domain" description="MOSC" evidence="1">
    <location>
        <begin position="134"/>
        <end position="293"/>
    </location>
</feature>
<dbReference type="GO" id="GO:0030151">
    <property type="term" value="F:molybdenum ion binding"/>
    <property type="evidence" value="ECO:0007669"/>
    <property type="project" value="InterPro"/>
</dbReference>
<evidence type="ECO:0000259" key="1">
    <source>
        <dbReference type="PROSITE" id="PS51340"/>
    </source>
</evidence>
<dbReference type="OrthoDB" id="581532at2"/>
<proteinExistence type="predicted"/>
<dbReference type="InterPro" id="IPR005302">
    <property type="entry name" value="MoCF_Sase_C"/>
</dbReference>